<accession>A0A382EF56</accession>
<dbReference type="EMBL" id="UINC01043906">
    <property type="protein sequence ID" value="SVB48603.1"/>
    <property type="molecule type" value="Genomic_DNA"/>
</dbReference>
<dbReference type="PANTHER" id="PTHR40267:SF1">
    <property type="entry name" value="BLR3294 PROTEIN"/>
    <property type="match status" value="1"/>
</dbReference>
<dbReference type="PANTHER" id="PTHR40267">
    <property type="entry name" value="BLR3294 PROTEIN"/>
    <property type="match status" value="1"/>
</dbReference>
<dbReference type="InterPro" id="IPR026286">
    <property type="entry name" value="MaiA/AMDase"/>
</dbReference>
<gene>
    <name evidence="1" type="ORF">METZ01_LOCUS201457</name>
</gene>
<reference evidence="1" key="1">
    <citation type="submission" date="2018-05" db="EMBL/GenBank/DDBJ databases">
        <authorList>
            <person name="Lanie J.A."/>
            <person name="Ng W.-L."/>
            <person name="Kazmierczak K.M."/>
            <person name="Andrzejewski T.M."/>
            <person name="Davidsen T.M."/>
            <person name="Wayne K.J."/>
            <person name="Tettelin H."/>
            <person name="Glass J.I."/>
            <person name="Rusch D."/>
            <person name="Podicherti R."/>
            <person name="Tsui H.-C.T."/>
            <person name="Winkler M.E."/>
        </authorList>
    </citation>
    <scope>NUCLEOTIDE SEQUENCE</scope>
</reference>
<organism evidence="1">
    <name type="scientific">marine metagenome</name>
    <dbReference type="NCBI Taxonomy" id="408172"/>
    <lineage>
        <taxon>unclassified sequences</taxon>
        <taxon>metagenomes</taxon>
        <taxon>ecological metagenomes</taxon>
    </lineage>
</organism>
<proteinExistence type="predicted"/>
<evidence type="ECO:0000313" key="1">
    <source>
        <dbReference type="EMBL" id="SVB48603.1"/>
    </source>
</evidence>
<dbReference type="AlphaFoldDB" id="A0A382EF56"/>
<dbReference type="Gene3D" id="3.40.50.12500">
    <property type="match status" value="1"/>
</dbReference>
<dbReference type="InterPro" id="IPR053714">
    <property type="entry name" value="Iso_Racemase_Enz_sf"/>
</dbReference>
<sequence>PFFNPLTNENLIKMTEKLTEVTKNILPDQTLDVVAYGCTSGTIAAGIDKIINKIQSAKPNCKVITPITSAVKALKHLNLKKISVFTPYSQAINEKVISYFKNEKFDIKSFASFNLESDLDIGKIDPNYLFEVLAKMDTGDSEALFISCTALPALEIIQELENKIKKTVLSSNQTLIWDSIRQVGYISSIEGYGKLFSNN</sequence>
<name>A0A382EF56_9ZZZZ</name>
<dbReference type="Pfam" id="PF17645">
    <property type="entry name" value="Amdase"/>
    <property type="match status" value="1"/>
</dbReference>
<evidence type="ECO:0008006" key="2">
    <source>
        <dbReference type="Google" id="ProtNLM"/>
    </source>
</evidence>
<feature type="non-terminal residue" evidence="1">
    <location>
        <position position="1"/>
    </location>
</feature>
<protein>
    <recommendedName>
        <fullName evidence="2">Racemase</fullName>
    </recommendedName>
</protein>